<dbReference type="Pfam" id="PF06367">
    <property type="entry name" value="Drf_FH3"/>
    <property type="match status" value="1"/>
</dbReference>
<dbReference type="SUPFAM" id="SSF48371">
    <property type="entry name" value="ARM repeat"/>
    <property type="match status" value="1"/>
</dbReference>
<feature type="compositionally biased region" description="Polar residues" evidence="1">
    <location>
        <begin position="138"/>
        <end position="148"/>
    </location>
</feature>
<dbReference type="EMBL" id="JAFJMO010000006">
    <property type="protein sequence ID" value="KAJ8274904.1"/>
    <property type="molecule type" value="Genomic_DNA"/>
</dbReference>
<dbReference type="InterPro" id="IPR016024">
    <property type="entry name" value="ARM-type_fold"/>
</dbReference>
<dbReference type="InterPro" id="IPR010472">
    <property type="entry name" value="FH3_dom"/>
</dbReference>
<accession>A0A9Q1DM60</accession>
<dbReference type="PANTHER" id="PTHR46345:SF10">
    <property type="entry name" value="FORMIN-J"/>
    <property type="match status" value="1"/>
</dbReference>
<feature type="compositionally biased region" description="Low complexity" evidence="1">
    <location>
        <begin position="102"/>
        <end position="113"/>
    </location>
</feature>
<name>A0A9Q1DM60_CONCO</name>
<feature type="compositionally biased region" description="Pro residues" evidence="1">
    <location>
        <begin position="173"/>
        <end position="192"/>
    </location>
</feature>
<evidence type="ECO:0000313" key="4">
    <source>
        <dbReference type="Proteomes" id="UP001152803"/>
    </source>
</evidence>
<dbReference type="PANTHER" id="PTHR46345">
    <property type="entry name" value="INVERTED FORMIN-2"/>
    <property type="match status" value="1"/>
</dbReference>
<evidence type="ECO:0000256" key="1">
    <source>
        <dbReference type="SAM" id="MobiDB-lite"/>
    </source>
</evidence>
<feature type="region of interest" description="Disordered" evidence="1">
    <location>
        <begin position="101"/>
        <end position="192"/>
    </location>
</feature>
<comment type="caution">
    <text evidence="3">The sequence shown here is derived from an EMBL/GenBank/DDBJ whole genome shotgun (WGS) entry which is preliminary data.</text>
</comment>
<sequence>MIQILVIQCEEEKMTEDEEELQRAYGGIDMSSHQEVFSALFTKVSSSPSSLQLLSILQALMLLGPDQAEMWQALEVLTNRATLLAQVAAVESVESVIERLVSSKARSSSQHSSDPGLKRTNRAARTVPTDSEPGGIPSSASQPCQPSTVEAPISVPPPPPPPLPLQSTIMGGPPLPPPVPPLPSTVHAVPPP</sequence>
<dbReference type="Gene3D" id="1.10.238.150">
    <property type="entry name" value="Formin, FH3 diaphanous domain"/>
    <property type="match status" value="1"/>
</dbReference>
<feature type="non-terminal residue" evidence="3">
    <location>
        <position position="192"/>
    </location>
</feature>
<feature type="compositionally biased region" description="Pro residues" evidence="1">
    <location>
        <begin position="154"/>
        <end position="164"/>
    </location>
</feature>
<dbReference type="AlphaFoldDB" id="A0A9Q1DM60"/>
<proteinExistence type="predicted"/>
<protein>
    <recommendedName>
        <fullName evidence="2">Formin FH3 domain-containing protein</fullName>
    </recommendedName>
</protein>
<evidence type="ECO:0000259" key="2">
    <source>
        <dbReference type="Pfam" id="PF06367"/>
    </source>
</evidence>
<gene>
    <name evidence="3" type="ORF">COCON_G00095290</name>
</gene>
<reference evidence="3" key="1">
    <citation type="journal article" date="2023" name="Science">
        <title>Genome structures resolve the early diversification of teleost fishes.</title>
        <authorList>
            <person name="Parey E."/>
            <person name="Louis A."/>
            <person name="Montfort J."/>
            <person name="Bouchez O."/>
            <person name="Roques C."/>
            <person name="Iampietro C."/>
            <person name="Lluch J."/>
            <person name="Castinel A."/>
            <person name="Donnadieu C."/>
            <person name="Desvignes T."/>
            <person name="Floi Bucao C."/>
            <person name="Jouanno E."/>
            <person name="Wen M."/>
            <person name="Mejri S."/>
            <person name="Dirks R."/>
            <person name="Jansen H."/>
            <person name="Henkel C."/>
            <person name="Chen W.J."/>
            <person name="Zahm M."/>
            <person name="Cabau C."/>
            <person name="Klopp C."/>
            <person name="Thompson A.W."/>
            <person name="Robinson-Rechavi M."/>
            <person name="Braasch I."/>
            <person name="Lecointre G."/>
            <person name="Bobe J."/>
            <person name="Postlethwait J.H."/>
            <person name="Berthelot C."/>
            <person name="Roest Crollius H."/>
            <person name="Guiguen Y."/>
        </authorList>
    </citation>
    <scope>NUCLEOTIDE SEQUENCE</scope>
    <source>
        <strain evidence="3">Concon-B</strain>
    </source>
</reference>
<organism evidence="3 4">
    <name type="scientific">Conger conger</name>
    <name type="common">Conger eel</name>
    <name type="synonym">Muraena conger</name>
    <dbReference type="NCBI Taxonomy" id="82655"/>
    <lineage>
        <taxon>Eukaryota</taxon>
        <taxon>Metazoa</taxon>
        <taxon>Chordata</taxon>
        <taxon>Craniata</taxon>
        <taxon>Vertebrata</taxon>
        <taxon>Euteleostomi</taxon>
        <taxon>Actinopterygii</taxon>
        <taxon>Neopterygii</taxon>
        <taxon>Teleostei</taxon>
        <taxon>Anguilliformes</taxon>
        <taxon>Congridae</taxon>
        <taxon>Conger</taxon>
    </lineage>
</organism>
<keyword evidence="4" id="KW-1185">Reference proteome</keyword>
<feature type="domain" description="Formin FH3" evidence="2">
    <location>
        <begin position="11"/>
        <end position="85"/>
    </location>
</feature>
<evidence type="ECO:0000313" key="3">
    <source>
        <dbReference type="EMBL" id="KAJ8274904.1"/>
    </source>
</evidence>
<dbReference type="GO" id="GO:0003779">
    <property type="term" value="F:actin binding"/>
    <property type="evidence" value="ECO:0007669"/>
    <property type="project" value="InterPro"/>
</dbReference>
<dbReference type="OrthoDB" id="26518at2759"/>
<dbReference type="Proteomes" id="UP001152803">
    <property type="component" value="Unassembled WGS sequence"/>
</dbReference>